<evidence type="ECO:0000256" key="3">
    <source>
        <dbReference type="ARBA" id="ARBA00023125"/>
    </source>
</evidence>
<dbReference type="SMART" id="SM00421">
    <property type="entry name" value="HTH_LUXR"/>
    <property type="match status" value="1"/>
</dbReference>
<dbReference type="PANTHER" id="PTHR43214:SF43">
    <property type="entry name" value="TWO-COMPONENT RESPONSE REGULATOR"/>
    <property type="match status" value="1"/>
</dbReference>
<dbReference type="GO" id="GO:0006355">
    <property type="term" value="P:regulation of DNA-templated transcription"/>
    <property type="evidence" value="ECO:0007669"/>
    <property type="project" value="InterPro"/>
</dbReference>
<dbReference type="InterPro" id="IPR016032">
    <property type="entry name" value="Sig_transdc_resp-reg_C-effctor"/>
</dbReference>
<accession>A0A3M8DAR9</accession>
<keyword evidence="1 5" id="KW-0597">Phosphoprotein</keyword>
<gene>
    <name evidence="8" type="ORF">EDM56_19150</name>
</gene>
<dbReference type="Pfam" id="PF00072">
    <property type="entry name" value="Response_reg"/>
    <property type="match status" value="1"/>
</dbReference>
<evidence type="ECO:0000256" key="2">
    <source>
        <dbReference type="ARBA" id="ARBA00023015"/>
    </source>
</evidence>
<dbReference type="PRINTS" id="PR00038">
    <property type="entry name" value="HTHLUXR"/>
</dbReference>
<dbReference type="SUPFAM" id="SSF46894">
    <property type="entry name" value="C-terminal effector domain of the bipartite response regulators"/>
    <property type="match status" value="1"/>
</dbReference>
<dbReference type="GO" id="GO:0003677">
    <property type="term" value="F:DNA binding"/>
    <property type="evidence" value="ECO:0007669"/>
    <property type="project" value="UniProtKB-KW"/>
</dbReference>
<name>A0A3M8DAR9_9BACL</name>
<evidence type="ECO:0000313" key="9">
    <source>
        <dbReference type="Proteomes" id="UP000271031"/>
    </source>
</evidence>
<dbReference type="EMBL" id="RHHQ01000015">
    <property type="protein sequence ID" value="RNB85033.1"/>
    <property type="molecule type" value="Genomic_DNA"/>
</dbReference>
<reference evidence="8 9" key="1">
    <citation type="submission" date="2018-10" db="EMBL/GenBank/DDBJ databases">
        <title>Phylogenomics of Brevibacillus.</title>
        <authorList>
            <person name="Dunlap C."/>
        </authorList>
    </citation>
    <scope>NUCLEOTIDE SEQUENCE [LARGE SCALE GENOMIC DNA]</scope>
    <source>
        <strain evidence="8 9">JCM 15716</strain>
    </source>
</reference>
<keyword evidence="4" id="KW-0804">Transcription</keyword>
<dbReference type="CDD" id="cd06170">
    <property type="entry name" value="LuxR_C_like"/>
    <property type="match status" value="1"/>
</dbReference>
<dbReference type="Pfam" id="PF00196">
    <property type="entry name" value="GerE"/>
    <property type="match status" value="1"/>
</dbReference>
<dbReference type="RefSeq" id="WP_122919518.1">
    <property type="nucleotide sequence ID" value="NZ_RHHQ01000015.1"/>
</dbReference>
<dbReference type="SMART" id="SM00448">
    <property type="entry name" value="REC"/>
    <property type="match status" value="1"/>
</dbReference>
<dbReference type="InterPro" id="IPR039420">
    <property type="entry name" value="WalR-like"/>
</dbReference>
<dbReference type="OrthoDB" id="9780153at2"/>
<keyword evidence="2" id="KW-0805">Transcription regulation</keyword>
<dbReference type="GO" id="GO:0000160">
    <property type="term" value="P:phosphorelay signal transduction system"/>
    <property type="evidence" value="ECO:0007669"/>
    <property type="project" value="InterPro"/>
</dbReference>
<feature type="domain" description="HTH luxR-type" evidence="6">
    <location>
        <begin position="147"/>
        <end position="212"/>
    </location>
</feature>
<dbReference type="PROSITE" id="PS50043">
    <property type="entry name" value="HTH_LUXR_2"/>
    <property type="match status" value="1"/>
</dbReference>
<feature type="modified residue" description="4-aspartylphosphate" evidence="5">
    <location>
        <position position="57"/>
    </location>
</feature>
<dbReference type="PANTHER" id="PTHR43214">
    <property type="entry name" value="TWO-COMPONENT RESPONSE REGULATOR"/>
    <property type="match status" value="1"/>
</dbReference>
<evidence type="ECO:0000313" key="8">
    <source>
        <dbReference type="EMBL" id="RNB85033.1"/>
    </source>
</evidence>
<evidence type="ECO:0000256" key="4">
    <source>
        <dbReference type="ARBA" id="ARBA00023163"/>
    </source>
</evidence>
<evidence type="ECO:0000256" key="1">
    <source>
        <dbReference type="ARBA" id="ARBA00022553"/>
    </source>
</evidence>
<sequence>MKTTYRVVIADDHPMARLAIRSLLADDDSFELIGEAADGEEAYHLCGNLQPDLVLLDINMPKWNGLIATREIKKNYPHIKVVILSVSDDVGDLFTAIQYGAQGYLLKNLEPDDWVSYLHALLEEDSEVSREMASRLMNHFRKEPVPDEPTPGVLTPREREIVIRVGLGDTNREISERLFIAENTVKNHLKNILDKLGLSNRVQLAAYATRHHLK</sequence>
<dbReference type="CDD" id="cd17535">
    <property type="entry name" value="REC_NarL-like"/>
    <property type="match status" value="1"/>
</dbReference>
<evidence type="ECO:0000256" key="5">
    <source>
        <dbReference type="PROSITE-ProRule" id="PRU00169"/>
    </source>
</evidence>
<dbReference type="Proteomes" id="UP000271031">
    <property type="component" value="Unassembled WGS sequence"/>
</dbReference>
<feature type="domain" description="Response regulatory" evidence="7">
    <location>
        <begin position="6"/>
        <end position="122"/>
    </location>
</feature>
<organism evidence="8 9">
    <name type="scientific">Brevibacillus fluminis</name>
    <dbReference type="NCBI Taxonomy" id="511487"/>
    <lineage>
        <taxon>Bacteria</taxon>
        <taxon>Bacillati</taxon>
        <taxon>Bacillota</taxon>
        <taxon>Bacilli</taxon>
        <taxon>Bacillales</taxon>
        <taxon>Paenibacillaceae</taxon>
        <taxon>Brevibacillus</taxon>
    </lineage>
</organism>
<protein>
    <submittedName>
        <fullName evidence="8">DNA-binding response regulator</fullName>
    </submittedName>
</protein>
<dbReference type="SUPFAM" id="SSF52172">
    <property type="entry name" value="CheY-like"/>
    <property type="match status" value="1"/>
</dbReference>
<comment type="caution">
    <text evidence="8">The sequence shown here is derived from an EMBL/GenBank/DDBJ whole genome shotgun (WGS) entry which is preliminary data.</text>
</comment>
<keyword evidence="9" id="KW-1185">Reference proteome</keyword>
<dbReference type="Gene3D" id="3.40.50.2300">
    <property type="match status" value="1"/>
</dbReference>
<evidence type="ECO:0000259" key="6">
    <source>
        <dbReference type="PROSITE" id="PS50043"/>
    </source>
</evidence>
<keyword evidence="3 8" id="KW-0238">DNA-binding</keyword>
<dbReference type="InterPro" id="IPR001789">
    <property type="entry name" value="Sig_transdc_resp-reg_receiver"/>
</dbReference>
<dbReference type="PROSITE" id="PS00622">
    <property type="entry name" value="HTH_LUXR_1"/>
    <property type="match status" value="1"/>
</dbReference>
<dbReference type="InterPro" id="IPR058245">
    <property type="entry name" value="NreC/VraR/RcsB-like_REC"/>
</dbReference>
<evidence type="ECO:0000259" key="7">
    <source>
        <dbReference type="PROSITE" id="PS50110"/>
    </source>
</evidence>
<dbReference type="InterPro" id="IPR000792">
    <property type="entry name" value="Tscrpt_reg_LuxR_C"/>
</dbReference>
<dbReference type="InterPro" id="IPR011006">
    <property type="entry name" value="CheY-like_superfamily"/>
</dbReference>
<proteinExistence type="predicted"/>
<dbReference type="PROSITE" id="PS50110">
    <property type="entry name" value="RESPONSE_REGULATORY"/>
    <property type="match status" value="1"/>
</dbReference>
<dbReference type="AlphaFoldDB" id="A0A3M8DAR9"/>